<organism evidence="1">
    <name type="scientific">Menopon gallinae</name>
    <name type="common">poultry shaft louse</name>
    <dbReference type="NCBI Taxonomy" id="328185"/>
    <lineage>
        <taxon>Eukaryota</taxon>
        <taxon>Metazoa</taxon>
        <taxon>Ecdysozoa</taxon>
        <taxon>Arthropoda</taxon>
        <taxon>Hexapoda</taxon>
        <taxon>Insecta</taxon>
        <taxon>Pterygota</taxon>
        <taxon>Neoptera</taxon>
        <taxon>Paraneoptera</taxon>
        <taxon>Psocodea</taxon>
        <taxon>Troctomorpha</taxon>
        <taxon>Phthiraptera</taxon>
        <taxon>Amblycera</taxon>
        <taxon>Menoponidae</taxon>
        <taxon>Menopon</taxon>
    </lineage>
</organism>
<comment type="caution">
    <text evidence="1">The sequence shown here is derived from an EMBL/GenBank/DDBJ whole genome shotgun (WGS) entry which is preliminary data.</text>
</comment>
<sequence length="248" mass="27906">MDEESEYIDSSIATLLEYKELASDSRNHLTILKDKAVLDNLAIALHETDEDLLNASLDTIELLGQNSSNRSCILETFGVVQSLDYLAAKDVNNAICVRAKNISDLIKTADNNIVHQPNKTSRNKKVLILHVFGLHYDTRKELEDILTKRVKCTVTAYEHLDPKLLASALTENTTMKASLVSKNKLNQEILISLNEDTKQIDLRSLPAYLEEKESPVQEKAVRSIKEMRIVASEWFSVAAGILQGSFYW</sequence>
<protein>
    <recommendedName>
        <fullName evidence="2">Armadillo repeat-containing protein 1</fullName>
    </recommendedName>
</protein>
<reference evidence="1" key="1">
    <citation type="journal article" date="2024" name="Gigascience">
        <title>Chromosome-level genome of the poultry shaft louse Menopon gallinae provides insight into the host-switching and adaptive evolution of parasitic lice.</title>
        <authorList>
            <person name="Xu Y."/>
            <person name="Ma L."/>
            <person name="Liu S."/>
            <person name="Liang Y."/>
            <person name="Liu Q."/>
            <person name="He Z."/>
            <person name="Tian L."/>
            <person name="Duan Y."/>
            <person name="Cai W."/>
            <person name="Li H."/>
            <person name="Song F."/>
        </authorList>
    </citation>
    <scope>NUCLEOTIDE SEQUENCE</scope>
    <source>
        <strain evidence="1">Cailab_2023a</strain>
    </source>
</reference>
<dbReference type="AlphaFoldDB" id="A0AAW2HQA9"/>
<dbReference type="EMBL" id="JARGDH010000004">
    <property type="protein sequence ID" value="KAL0271563.1"/>
    <property type="molecule type" value="Genomic_DNA"/>
</dbReference>
<dbReference type="PANTHER" id="PTHR28592:SF1">
    <property type="entry name" value="ARMADILLO REPEAT-CONTAINING PROTEIN 1"/>
    <property type="match status" value="1"/>
</dbReference>
<name>A0AAW2HQA9_9NEOP</name>
<dbReference type="PANTHER" id="PTHR28592">
    <property type="entry name" value="ARMADILLO REPEAT-CONTAINING PROTEIN 1"/>
    <property type="match status" value="1"/>
</dbReference>
<evidence type="ECO:0000313" key="1">
    <source>
        <dbReference type="EMBL" id="KAL0271563.1"/>
    </source>
</evidence>
<gene>
    <name evidence="1" type="ORF">PYX00_008619</name>
</gene>
<proteinExistence type="predicted"/>
<evidence type="ECO:0008006" key="2">
    <source>
        <dbReference type="Google" id="ProtNLM"/>
    </source>
</evidence>
<accession>A0AAW2HQA9</accession>